<dbReference type="SUPFAM" id="SSF50331">
    <property type="entry name" value="MOP-like"/>
    <property type="match status" value="1"/>
</dbReference>
<evidence type="ECO:0000256" key="6">
    <source>
        <dbReference type="ARBA" id="ARBA00038307"/>
    </source>
</evidence>
<dbReference type="GO" id="GO:0016887">
    <property type="term" value="F:ATP hydrolysis activity"/>
    <property type="evidence" value="ECO:0007669"/>
    <property type="project" value="InterPro"/>
</dbReference>
<evidence type="ECO:0000256" key="8">
    <source>
        <dbReference type="ARBA" id="ARBA00039025"/>
    </source>
</evidence>
<comment type="function">
    <text evidence="11">Part of the ABC transporter complex WtpABC involved in molybdate/tungstate import. Responsible for energy coupling to the transport system.</text>
</comment>
<dbReference type="AlphaFoldDB" id="A0A6B9FDM1"/>
<dbReference type="EC" id="7.3.2.6" evidence="8"/>
<keyword evidence="3" id="KW-0500">Molybdenum</keyword>
<dbReference type="InterPro" id="IPR003593">
    <property type="entry name" value="AAA+_ATPase"/>
</dbReference>
<dbReference type="EMBL" id="CP034345">
    <property type="protein sequence ID" value="QGX94149.1"/>
    <property type="molecule type" value="Genomic_DNA"/>
</dbReference>
<dbReference type="SMART" id="SM00382">
    <property type="entry name" value="AAA"/>
    <property type="match status" value="1"/>
</dbReference>
<dbReference type="GO" id="GO:0043190">
    <property type="term" value="C:ATP-binding cassette (ABC) transporter complex"/>
    <property type="evidence" value="ECO:0007669"/>
    <property type="project" value="InterPro"/>
</dbReference>
<sequence>MGVATEEVTEETSDVLVELDDVRKLYGDTTAVENVTMEVERGELFTLVGPSGCGKTTTLRLVSGFEEPTDGVVRIDGSDSTDVPPERRDTNLVFQHHALFPHMTVAENVRYGLEKDDAVTPTEADRRVEEMLSLVDLDGYGDRPPADLSGGQRQRIALARALVNEPSVLLLDEPLSSLDRKLRKQMQSELRRLNDAVDGSFLYVTHDQELAMAISDRIGVMRAGEIVQVGTPEEVYRNPVSPFVAEFVGDTTLLEGRIDPSEAAGDSPPTLTVGEWMSVPVATDTDGGVTASVRPETIEWVDDDPDTAADVDGGFAAEVRERTFQGDSVEYRLAPIAPDPDSTVGLELQASSHDVDSPLSVGDRAAFAVVDDPVIFDR</sequence>
<dbReference type="Proteomes" id="UP000428325">
    <property type="component" value="Chromosome"/>
</dbReference>
<evidence type="ECO:0000313" key="14">
    <source>
        <dbReference type="Proteomes" id="UP000428325"/>
    </source>
</evidence>
<dbReference type="Gene3D" id="2.40.50.100">
    <property type="match status" value="1"/>
</dbReference>
<name>A0A6B9FDM1_9EURY</name>
<keyword evidence="2" id="KW-0813">Transport</keyword>
<evidence type="ECO:0000256" key="9">
    <source>
        <dbReference type="ARBA" id="ARBA00041133"/>
    </source>
</evidence>
<dbReference type="InterPro" id="IPR027417">
    <property type="entry name" value="P-loop_NTPase"/>
</dbReference>
<evidence type="ECO:0000313" key="13">
    <source>
        <dbReference type="EMBL" id="QGX94149.1"/>
    </source>
</evidence>
<evidence type="ECO:0000259" key="12">
    <source>
        <dbReference type="PROSITE" id="PS50893"/>
    </source>
</evidence>
<dbReference type="InterPro" id="IPR008995">
    <property type="entry name" value="Mo/tungstate-bd_C_term_dom"/>
</dbReference>
<feature type="domain" description="ABC transporter" evidence="12">
    <location>
        <begin position="17"/>
        <end position="248"/>
    </location>
</feature>
<dbReference type="SUPFAM" id="SSF52540">
    <property type="entry name" value="P-loop containing nucleoside triphosphate hydrolases"/>
    <property type="match status" value="1"/>
</dbReference>
<proteinExistence type="inferred from homology"/>
<evidence type="ECO:0000256" key="3">
    <source>
        <dbReference type="ARBA" id="ARBA00022505"/>
    </source>
</evidence>
<dbReference type="InterPro" id="IPR017871">
    <property type="entry name" value="ABC_transporter-like_CS"/>
</dbReference>
<keyword evidence="4" id="KW-0547">Nucleotide-binding</keyword>
<dbReference type="PROSITE" id="PS00211">
    <property type="entry name" value="ABC_TRANSPORTER_1"/>
    <property type="match status" value="1"/>
</dbReference>
<accession>A0A6B9FDM1</accession>
<dbReference type="FunFam" id="3.40.50.300:FF:000425">
    <property type="entry name" value="Probable ABC transporter, ATP-binding subunit"/>
    <property type="match status" value="1"/>
</dbReference>
<dbReference type="RefSeq" id="WP_157688386.1">
    <property type="nucleotide sequence ID" value="NZ_CP034345.1"/>
</dbReference>
<dbReference type="OrthoDB" id="18368at2157"/>
<dbReference type="GeneID" id="43368826"/>
<evidence type="ECO:0000256" key="4">
    <source>
        <dbReference type="ARBA" id="ARBA00022741"/>
    </source>
</evidence>
<evidence type="ECO:0000256" key="10">
    <source>
        <dbReference type="ARBA" id="ARBA00047936"/>
    </source>
</evidence>
<reference evidence="13 14" key="1">
    <citation type="submission" date="2018-12" db="EMBL/GenBank/DDBJ databases">
        <title>Complete genome sequence of Haloplanus rallus MBLA0036.</title>
        <authorList>
            <person name="Nam Y.-d."/>
            <person name="Kang J."/>
            <person name="Chung W.-H."/>
            <person name="Park Y.S."/>
        </authorList>
    </citation>
    <scope>NUCLEOTIDE SEQUENCE [LARGE SCALE GENOMIC DNA]</scope>
    <source>
        <strain evidence="13 14">MBLA0036</strain>
    </source>
</reference>
<dbReference type="Pfam" id="PF00005">
    <property type="entry name" value="ABC_tran"/>
    <property type="match status" value="1"/>
</dbReference>
<dbReference type="InterPro" id="IPR013611">
    <property type="entry name" value="Transp-assoc_OB_typ2"/>
</dbReference>
<comment type="catalytic activity">
    <reaction evidence="10">
        <text>tungstate(in) + ATP + H2O = tungstate(out) + ADP + phosphate + H(+)</text>
        <dbReference type="Rhea" id="RHEA:35027"/>
        <dbReference type="ChEBI" id="CHEBI:15377"/>
        <dbReference type="ChEBI" id="CHEBI:15378"/>
        <dbReference type="ChEBI" id="CHEBI:30616"/>
        <dbReference type="ChEBI" id="CHEBI:43474"/>
        <dbReference type="ChEBI" id="CHEBI:46502"/>
        <dbReference type="ChEBI" id="CHEBI:456216"/>
        <dbReference type="EC" id="7.3.2.6"/>
    </reaction>
</comment>
<keyword evidence="14" id="KW-1185">Reference proteome</keyword>
<organism evidence="13 14">
    <name type="scientific">Haloplanus rallus</name>
    <dbReference type="NCBI Taxonomy" id="1816183"/>
    <lineage>
        <taxon>Archaea</taxon>
        <taxon>Methanobacteriati</taxon>
        <taxon>Methanobacteriota</taxon>
        <taxon>Stenosarchaea group</taxon>
        <taxon>Halobacteria</taxon>
        <taxon>Halobacteriales</taxon>
        <taxon>Haloferacaceae</taxon>
        <taxon>Haloplanus</taxon>
    </lineage>
</organism>
<dbReference type="KEGG" id="hra:EI982_04805"/>
<dbReference type="PANTHER" id="PTHR42781">
    <property type="entry name" value="SPERMIDINE/PUTRESCINE IMPORT ATP-BINDING PROTEIN POTA"/>
    <property type="match status" value="1"/>
</dbReference>
<evidence type="ECO:0000256" key="2">
    <source>
        <dbReference type="ARBA" id="ARBA00022448"/>
    </source>
</evidence>
<dbReference type="Pfam" id="PF08402">
    <property type="entry name" value="TOBE_2"/>
    <property type="match status" value="1"/>
</dbReference>
<comment type="similarity">
    <text evidence="6">Belongs to the ABC transporter superfamily. Sulfate/tungstate importer (TC 3.A.1.6) family.</text>
</comment>
<evidence type="ECO:0000256" key="7">
    <source>
        <dbReference type="ARBA" id="ARBA00038781"/>
    </source>
</evidence>
<dbReference type="GO" id="GO:1901238">
    <property type="term" value="F:ABC-type tungstate transporter activity"/>
    <property type="evidence" value="ECO:0007669"/>
    <property type="project" value="UniProtKB-EC"/>
</dbReference>
<dbReference type="InterPro" id="IPR003439">
    <property type="entry name" value="ABC_transporter-like_ATP-bd"/>
</dbReference>
<dbReference type="InterPro" id="IPR050093">
    <property type="entry name" value="ABC_SmlMolc_Importer"/>
</dbReference>
<dbReference type="Gene3D" id="3.40.50.300">
    <property type="entry name" value="P-loop containing nucleotide triphosphate hydrolases"/>
    <property type="match status" value="1"/>
</dbReference>
<evidence type="ECO:0000256" key="5">
    <source>
        <dbReference type="ARBA" id="ARBA00022840"/>
    </source>
</evidence>
<keyword evidence="5 13" id="KW-0067">ATP-binding</keyword>
<dbReference type="PANTHER" id="PTHR42781:SF4">
    <property type="entry name" value="SPERMIDINE_PUTRESCINE IMPORT ATP-BINDING PROTEIN POTA"/>
    <property type="match status" value="1"/>
</dbReference>
<comment type="subunit">
    <text evidence="7">The complex is composed of two ATP-binding proteins (WtpC), two transmembrane proteins (WtpB) and a solute-binding protein (WtpA).</text>
</comment>
<dbReference type="PROSITE" id="PS50893">
    <property type="entry name" value="ABC_TRANSPORTER_2"/>
    <property type="match status" value="1"/>
</dbReference>
<protein>
    <recommendedName>
        <fullName evidence="9">Molybdate/tungstate import ATP-binding protein WtpC</fullName>
        <ecNumber evidence="8">7.3.2.6</ecNumber>
    </recommendedName>
</protein>
<comment type="subcellular location">
    <subcellularLocation>
        <location evidence="1">Cell membrane</location>
        <topology evidence="1">Peripheral membrane protein</topology>
    </subcellularLocation>
</comment>
<evidence type="ECO:0000256" key="1">
    <source>
        <dbReference type="ARBA" id="ARBA00004202"/>
    </source>
</evidence>
<dbReference type="GO" id="GO:0005524">
    <property type="term" value="F:ATP binding"/>
    <property type="evidence" value="ECO:0007669"/>
    <property type="project" value="UniProtKB-KW"/>
</dbReference>
<evidence type="ECO:0000256" key="11">
    <source>
        <dbReference type="ARBA" id="ARBA00057369"/>
    </source>
</evidence>
<gene>
    <name evidence="13" type="ORF">EI982_04805</name>
</gene>